<keyword evidence="2" id="KW-0472">Membrane</keyword>
<dbReference type="InterPro" id="IPR036259">
    <property type="entry name" value="MFS_trans_sf"/>
</dbReference>
<name>A0A7S2QLP0_9DINO</name>
<evidence type="ECO:0000256" key="1">
    <source>
        <dbReference type="SAM" id="MobiDB-lite"/>
    </source>
</evidence>
<keyword evidence="2" id="KW-0812">Transmembrane</keyword>
<feature type="transmembrane region" description="Helical" evidence="2">
    <location>
        <begin position="81"/>
        <end position="104"/>
    </location>
</feature>
<evidence type="ECO:0000313" key="3">
    <source>
        <dbReference type="EMBL" id="CAD9645949.1"/>
    </source>
</evidence>
<feature type="transmembrane region" description="Helical" evidence="2">
    <location>
        <begin position="12"/>
        <end position="33"/>
    </location>
</feature>
<evidence type="ECO:0000256" key="2">
    <source>
        <dbReference type="SAM" id="Phobius"/>
    </source>
</evidence>
<protein>
    <submittedName>
        <fullName evidence="3">Uncharacterized protein</fullName>
    </submittedName>
</protein>
<organism evidence="3">
    <name type="scientific">Zooxanthella nutricula</name>
    <dbReference type="NCBI Taxonomy" id="1333877"/>
    <lineage>
        <taxon>Eukaryota</taxon>
        <taxon>Sar</taxon>
        <taxon>Alveolata</taxon>
        <taxon>Dinophyceae</taxon>
        <taxon>Peridiniales</taxon>
        <taxon>Peridiniales incertae sedis</taxon>
        <taxon>Zooxanthella</taxon>
    </lineage>
</organism>
<reference evidence="3" key="1">
    <citation type="submission" date="2021-01" db="EMBL/GenBank/DDBJ databases">
        <authorList>
            <person name="Corre E."/>
            <person name="Pelletier E."/>
            <person name="Niang G."/>
            <person name="Scheremetjew M."/>
            <person name="Finn R."/>
            <person name="Kale V."/>
            <person name="Holt S."/>
            <person name="Cochrane G."/>
            <person name="Meng A."/>
            <person name="Brown T."/>
            <person name="Cohen L."/>
        </authorList>
    </citation>
    <scope>NUCLEOTIDE SEQUENCE</scope>
    <source>
        <strain evidence="3">RCC3387</strain>
    </source>
</reference>
<proteinExistence type="predicted"/>
<feature type="region of interest" description="Disordered" evidence="1">
    <location>
        <begin position="144"/>
        <end position="179"/>
    </location>
</feature>
<sequence>MVVAFLAKRLGSLRLLQGMIPIAACMTAFGAVMRLVPQYWMVPILCLGFNCASLVANVPLKHLMVAAAPEGRVGETIATLGMLNQAFGFTANLVVAASTPILYAHIKKPLWIAYLVAGFLTLLGGIPVRRLAADDVRRIVASSPDDSYNTTASQEREGAVSISHVGPEAPDDNGTIACV</sequence>
<dbReference type="SUPFAM" id="SSF103473">
    <property type="entry name" value="MFS general substrate transporter"/>
    <property type="match status" value="1"/>
</dbReference>
<accession>A0A7S2QLP0</accession>
<dbReference type="EMBL" id="HBGW01100773">
    <property type="protein sequence ID" value="CAD9645949.1"/>
    <property type="molecule type" value="Transcribed_RNA"/>
</dbReference>
<gene>
    <name evidence="3" type="ORF">BRAN1462_LOCUS63771</name>
</gene>
<feature type="transmembrane region" description="Helical" evidence="2">
    <location>
        <begin position="110"/>
        <end position="128"/>
    </location>
</feature>
<dbReference type="AlphaFoldDB" id="A0A7S2QLP0"/>
<feature type="transmembrane region" description="Helical" evidence="2">
    <location>
        <begin position="39"/>
        <end position="60"/>
    </location>
</feature>
<feature type="compositionally biased region" description="Polar residues" evidence="1">
    <location>
        <begin position="144"/>
        <end position="153"/>
    </location>
</feature>
<keyword evidence="2" id="KW-1133">Transmembrane helix</keyword>